<evidence type="ECO:0000313" key="2">
    <source>
        <dbReference type="Proteomes" id="UP000694660"/>
    </source>
</evidence>
<name>A0A944D8Z0_DENI1</name>
<keyword evidence="2" id="KW-1185">Reference proteome</keyword>
<evidence type="ECO:0000313" key="1">
    <source>
        <dbReference type="EMBL" id="MBT0960546.1"/>
    </source>
</evidence>
<protein>
    <submittedName>
        <fullName evidence="1">Uncharacterized protein</fullName>
    </submittedName>
</protein>
<organism evidence="1 2">
    <name type="scientific">Denitromonas iodatirespirans</name>
    <dbReference type="NCBI Taxonomy" id="2795389"/>
    <lineage>
        <taxon>Bacteria</taxon>
        <taxon>Pseudomonadati</taxon>
        <taxon>Pseudomonadota</taxon>
        <taxon>Betaproteobacteria</taxon>
        <taxon>Rhodocyclales</taxon>
        <taxon>Zoogloeaceae</taxon>
        <taxon>Denitromonas</taxon>
    </lineage>
</organism>
<dbReference type="Proteomes" id="UP000694660">
    <property type="component" value="Unassembled WGS sequence"/>
</dbReference>
<comment type="caution">
    <text evidence="1">The sequence shown here is derived from an EMBL/GenBank/DDBJ whole genome shotgun (WGS) entry which is preliminary data.</text>
</comment>
<dbReference type="RefSeq" id="WP_214360302.1">
    <property type="nucleotide sequence ID" value="NZ_JAEKFT010000004.1"/>
</dbReference>
<dbReference type="AlphaFoldDB" id="A0A944D8Z0"/>
<reference evidence="2" key="1">
    <citation type="journal article" date="2022" name="ISME J.">
        <title>Genetic and phylogenetic analysis of dissimilatory iodate-reducing bacteria identifies potential niches across the world's oceans.</title>
        <authorList>
            <person name="Reyes-Umana V."/>
            <person name="Henning Z."/>
            <person name="Lee K."/>
            <person name="Barnum T.P."/>
            <person name="Coates J.D."/>
        </authorList>
    </citation>
    <scope>NUCLEOTIDE SEQUENCE [LARGE SCALE GENOMIC DNA]</scope>
    <source>
        <strain evidence="2">IR12</strain>
    </source>
</reference>
<gene>
    <name evidence="1" type="ORF">I8J34_05090</name>
</gene>
<dbReference type="EMBL" id="JAEKFT010000004">
    <property type="protein sequence ID" value="MBT0960546.1"/>
    <property type="molecule type" value="Genomic_DNA"/>
</dbReference>
<proteinExistence type="predicted"/>
<sequence>MSAALPPTEAFGRAVCSALRAQAAKIGICLGNEPTWPATTSETREDPFSRAPAVVVTWRGGPRFGTATFFADGRVFADYQVLAAHPTRPDYYVEAVQVWGSADALRGDAVIVAQPA</sequence>
<accession>A0A944D8Z0</accession>